<protein>
    <submittedName>
        <fullName evidence="3">Uncharacterized protein</fullName>
    </submittedName>
</protein>
<sequence length="69" mass="7990">MDKANSQLYWQNYHIIQENERLRKKAQQLNQENQVLLSELKQKLTKAGTSQCPSEDSTSTSKHNESSKP</sequence>
<dbReference type="AlphaFoldDB" id="A0AAV5LRH3"/>
<dbReference type="PANTHER" id="PTHR33601">
    <property type="entry name" value="PROTEIN LITTLE ZIPPER 4"/>
    <property type="match status" value="1"/>
</dbReference>
<organism evidence="3 4">
    <name type="scientific">Rubroshorea leprosula</name>
    <dbReference type="NCBI Taxonomy" id="152421"/>
    <lineage>
        <taxon>Eukaryota</taxon>
        <taxon>Viridiplantae</taxon>
        <taxon>Streptophyta</taxon>
        <taxon>Embryophyta</taxon>
        <taxon>Tracheophyta</taxon>
        <taxon>Spermatophyta</taxon>
        <taxon>Magnoliopsida</taxon>
        <taxon>eudicotyledons</taxon>
        <taxon>Gunneridae</taxon>
        <taxon>Pentapetalae</taxon>
        <taxon>rosids</taxon>
        <taxon>malvids</taxon>
        <taxon>Malvales</taxon>
        <taxon>Dipterocarpaceae</taxon>
        <taxon>Rubroshorea</taxon>
    </lineage>
</organism>
<reference evidence="3 4" key="1">
    <citation type="journal article" date="2021" name="Commun. Biol.">
        <title>The genome of Shorea leprosula (Dipterocarpaceae) highlights the ecological relevance of drought in aseasonal tropical rainforests.</title>
        <authorList>
            <person name="Ng K.K.S."/>
            <person name="Kobayashi M.J."/>
            <person name="Fawcett J.A."/>
            <person name="Hatakeyama M."/>
            <person name="Paape T."/>
            <person name="Ng C.H."/>
            <person name="Ang C.C."/>
            <person name="Tnah L.H."/>
            <person name="Lee C.T."/>
            <person name="Nishiyama T."/>
            <person name="Sese J."/>
            <person name="O'Brien M.J."/>
            <person name="Copetti D."/>
            <person name="Mohd Noor M.I."/>
            <person name="Ong R.C."/>
            <person name="Putra M."/>
            <person name="Sireger I.Z."/>
            <person name="Indrioko S."/>
            <person name="Kosugi Y."/>
            <person name="Izuno A."/>
            <person name="Isagi Y."/>
            <person name="Lee S.L."/>
            <person name="Shimizu K.K."/>
        </authorList>
    </citation>
    <scope>NUCLEOTIDE SEQUENCE [LARGE SCALE GENOMIC DNA]</scope>
    <source>
        <strain evidence="3">214</strain>
    </source>
</reference>
<accession>A0AAV5LRH3</accession>
<name>A0AAV5LRH3_9ROSI</name>
<comment type="caution">
    <text evidence="3">The sequence shown here is derived from an EMBL/GenBank/DDBJ whole genome shotgun (WGS) entry which is preliminary data.</text>
</comment>
<evidence type="ECO:0000313" key="4">
    <source>
        <dbReference type="Proteomes" id="UP001054252"/>
    </source>
</evidence>
<dbReference type="InterPro" id="IPR039312">
    <property type="entry name" value="ZPR"/>
</dbReference>
<evidence type="ECO:0000256" key="1">
    <source>
        <dbReference type="SAM" id="Coils"/>
    </source>
</evidence>
<feature type="compositionally biased region" description="Polar residues" evidence="2">
    <location>
        <begin position="47"/>
        <end position="61"/>
    </location>
</feature>
<evidence type="ECO:0000313" key="3">
    <source>
        <dbReference type="EMBL" id="GKV39767.1"/>
    </source>
</evidence>
<feature type="coiled-coil region" evidence="1">
    <location>
        <begin position="12"/>
        <end position="46"/>
    </location>
</feature>
<evidence type="ECO:0000256" key="2">
    <source>
        <dbReference type="SAM" id="MobiDB-lite"/>
    </source>
</evidence>
<dbReference type="EMBL" id="BPVZ01000136">
    <property type="protein sequence ID" value="GKV39767.1"/>
    <property type="molecule type" value="Genomic_DNA"/>
</dbReference>
<dbReference type="Proteomes" id="UP001054252">
    <property type="component" value="Unassembled WGS sequence"/>
</dbReference>
<dbReference type="PANTHER" id="PTHR33601:SF23">
    <property type="entry name" value="PROTEIN LITTLE ZIPPER 4-LIKE"/>
    <property type="match status" value="1"/>
</dbReference>
<keyword evidence="1" id="KW-0175">Coiled coil</keyword>
<keyword evidence="4" id="KW-1185">Reference proteome</keyword>
<gene>
    <name evidence="3" type="ORF">SLEP1_g47487</name>
</gene>
<proteinExistence type="predicted"/>
<feature type="region of interest" description="Disordered" evidence="2">
    <location>
        <begin position="46"/>
        <end position="69"/>
    </location>
</feature>